<name>A0A0Q9ZK05_9FLAO</name>
<dbReference type="GO" id="GO:0003700">
    <property type="term" value="F:DNA-binding transcription factor activity"/>
    <property type="evidence" value="ECO:0007669"/>
    <property type="project" value="TreeGrafter"/>
</dbReference>
<dbReference type="OrthoDB" id="9127033at2"/>
<evidence type="ECO:0000256" key="2">
    <source>
        <dbReference type="ARBA" id="ARBA00023125"/>
    </source>
</evidence>
<keyword evidence="2" id="KW-0238">DNA-binding</keyword>
<dbReference type="RefSeq" id="WP_057481687.1">
    <property type="nucleotide sequence ID" value="NZ_BMWR01000003.1"/>
</dbReference>
<reference evidence="6" key="1">
    <citation type="submission" date="2015-10" db="EMBL/GenBank/DDBJ databases">
        <title>Draft genome sequence of Salegentibacter mishustinae KCTC 12263.</title>
        <authorList>
            <person name="Lin W."/>
            <person name="Zheng Q."/>
        </authorList>
    </citation>
    <scope>NUCLEOTIDE SEQUENCE [LARGE SCALE GENOMIC DNA]</scope>
    <source>
        <strain evidence="6">KCTC 12263</strain>
    </source>
</reference>
<dbReference type="SUPFAM" id="SSF51206">
    <property type="entry name" value="cAMP-binding domain-like"/>
    <property type="match status" value="1"/>
</dbReference>
<evidence type="ECO:0000256" key="1">
    <source>
        <dbReference type="ARBA" id="ARBA00023015"/>
    </source>
</evidence>
<dbReference type="Proteomes" id="UP000051643">
    <property type="component" value="Unassembled WGS sequence"/>
</dbReference>
<evidence type="ECO:0000313" key="6">
    <source>
        <dbReference type="EMBL" id="KRG29217.1"/>
    </source>
</evidence>
<dbReference type="Pfam" id="PF13545">
    <property type="entry name" value="HTH_Crp_2"/>
    <property type="match status" value="1"/>
</dbReference>
<feature type="domain" description="HTH crp-type" evidence="5">
    <location>
        <begin position="262"/>
        <end position="331"/>
    </location>
</feature>
<dbReference type="InterPro" id="IPR036390">
    <property type="entry name" value="WH_DNA-bd_sf"/>
</dbReference>
<organism evidence="6 7">
    <name type="scientific">Salegentibacter mishustinae</name>
    <dbReference type="NCBI Taxonomy" id="270918"/>
    <lineage>
        <taxon>Bacteria</taxon>
        <taxon>Pseudomonadati</taxon>
        <taxon>Bacteroidota</taxon>
        <taxon>Flavobacteriia</taxon>
        <taxon>Flavobacteriales</taxon>
        <taxon>Flavobacteriaceae</taxon>
        <taxon>Salegentibacter</taxon>
    </lineage>
</organism>
<dbReference type="InterPro" id="IPR012318">
    <property type="entry name" value="HTH_CRP"/>
</dbReference>
<dbReference type="EMBL" id="LKTP01000012">
    <property type="protein sequence ID" value="KRG29217.1"/>
    <property type="molecule type" value="Genomic_DNA"/>
</dbReference>
<dbReference type="InterPro" id="IPR036388">
    <property type="entry name" value="WH-like_DNA-bd_sf"/>
</dbReference>
<dbReference type="GO" id="GO:0003677">
    <property type="term" value="F:DNA binding"/>
    <property type="evidence" value="ECO:0007669"/>
    <property type="project" value="UniProtKB-KW"/>
</dbReference>
<dbReference type="PROSITE" id="PS50042">
    <property type="entry name" value="CNMP_BINDING_3"/>
    <property type="match status" value="1"/>
</dbReference>
<keyword evidence="1" id="KW-0805">Transcription regulation</keyword>
<feature type="domain" description="Cyclic nucleotide-binding" evidence="4">
    <location>
        <begin position="145"/>
        <end position="231"/>
    </location>
</feature>
<gene>
    <name evidence="6" type="ORF">APR42_04595</name>
</gene>
<proteinExistence type="predicted"/>
<dbReference type="PANTHER" id="PTHR24567">
    <property type="entry name" value="CRP FAMILY TRANSCRIPTIONAL REGULATORY PROTEIN"/>
    <property type="match status" value="1"/>
</dbReference>
<dbReference type="GO" id="GO:0005829">
    <property type="term" value="C:cytosol"/>
    <property type="evidence" value="ECO:0007669"/>
    <property type="project" value="TreeGrafter"/>
</dbReference>
<keyword evidence="7" id="KW-1185">Reference proteome</keyword>
<dbReference type="InterPro" id="IPR014710">
    <property type="entry name" value="RmlC-like_jellyroll"/>
</dbReference>
<protein>
    <recommendedName>
        <fullName evidence="8">Crp/Fnr family transcriptional regulator</fullName>
    </recommendedName>
</protein>
<dbReference type="AlphaFoldDB" id="A0A0Q9ZK05"/>
<dbReference type="Gene3D" id="2.60.120.10">
    <property type="entry name" value="Jelly Rolls"/>
    <property type="match status" value="1"/>
</dbReference>
<dbReference type="PANTHER" id="PTHR24567:SF28">
    <property type="entry name" value="LISTERIOLYSIN REGULATORY PROTEIN"/>
    <property type="match status" value="1"/>
</dbReference>
<evidence type="ECO:0000256" key="3">
    <source>
        <dbReference type="ARBA" id="ARBA00023163"/>
    </source>
</evidence>
<evidence type="ECO:0000313" key="7">
    <source>
        <dbReference type="Proteomes" id="UP000051643"/>
    </source>
</evidence>
<dbReference type="InterPro" id="IPR050397">
    <property type="entry name" value="Env_Response_Regulators"/>
</dbReference>
<dbReference type="SUPFAM" id="SSF46785">
    <property type="entry name" value="Winged helix' DNA-binding domain"/>
    <property type="match status" value="1"/>
</dbReference>
<sequence length="337" mass="38926">MKYVVFFSEKDFSSFKLDQSAVLKDWHYAYINSLKILRNFIIEKKPELIIWKHTTKISSELFNLTPELYNTQLLSIISEESLETWQPIHSKHHYLPDSFSTVEILNKIDALLCLNNEEIIESEKAQRGLISNIETLKNYIKEKGEELTWHKNKMIFRENRHSSFIYLLNNGLVKTSRMDQLGKELITGIYRNNELLGLYGFQKDPICPETATTLEATKMYRILYKDFKEILQENPGLSLDLAQHLTDTVSRLKSQLLEMAYASVLKKTSNTILQFADDLQNPDFQGLKISRTDLASIAGISPESFIRSLSCLKKEGIISIKGKNINILNSEKLQHIT</sequence>
<dbReference type="InterPro" id="IPR000595">
    <property type="entry name" value="cNMP-bd_dom"/>
</dbReference>
<evidence type="ECO:0008006" key="8">
    <source>
        <dbReference type="Google" id="ProtNLM"/>
    </source>
</evidence>
<dbReference type="CDD" id="cd00038">
    <property type="entry name" value="CAP_ED"/>
    <property type="match status" value="1"/>
</dbReference>
<dbReference type="Gene3D" id="1.10.10.10">
    <property type="entry name" value="Winged helix-like DNA-binding domain superfamily/Winged helix DNA-binding domain"/>
    <property type="match status" value="1"/>
</dbReference>
<accession>A0A0Q9ZK05</accession>
<keyword evidence="3" id="KW-0804">Transcription</keyword>
<dbReference type="Pfam" id="PF00027">
    <property type="entry name" value="cNMP_binding"/>
    <property type="match status" value="1"/>
</dbReference>
<evidence type="ECO:0000259" key="4">
    <source>
        <dbReference type="PROSITE" id="PS50042"/>
    </source>
</evidence>
<dbReference type="STRING" id="270918.APR42_04595"/>
<comment type="caution">
    <text evidence="6">The sequence shown here is derived from an EMBL/GenBank/DDBJ whole genome shotgun (WGS) entry which is preliminary data.</text>
</comment>
<evidence type="ECO:0000259" key="5">
    <source>
        <dbReference type="PROSITE" id="PS51063"/>
    </source>
</evidence>
<dbReference type="InterPro" id="IPR018490">
    <property type="entry name" value="cNMP-bd_dom_sf"/>
</dbReference>
<dbReference type="PROSITE" id="PS51063">
    <property type="entry name" value="HTH_CRP_2"/>
    <property type="match status" value="1"/>
</dbReference>
<dbReference type="SMART" id="SM00419">
    <property type="entry name" value="HTH_CRP"/>
    <property type="match status" value="1"/>
</dbReference>